<dbReference type="STRING" id="1230383.A0A1M8A8K3"/>
<dbReference type="AlphaFoldDB" id="A0A1M8A8K3"/>
<dbReference type="CDD" id="cd06257">
    <property type="entry name" value="DnaJ"/>
    <property type="match status" value="1"/>
</dbReference>
<keyword evidence="4" id="KW-1185">Reference proteome</keyword>
<dbReference type="EMBL" id="LT671824">
    <property type="protein sequence ID" value="SHO78780.1"/>
    <property type="molecule type" value="Genomic_DNA"/>
</dbReference>
<dbReference type="InterPro" id="IPR001623">
    <property type="entry name" value="DnaJ_domain"/>
</dbReference>
<dbReference type="SUPFAM" id="SSF46565">
    <property type="entry name" value="Chaperone J-domain"/>
    <property type="match status" value="1"/>
</dbReference>
<feature type="region of interest" description="Disordered" evidence="1">
    <location>
        <begin position="40"/>
        <end position="64"/>
    </location>
</feature>
<sequence>MASTILLSVGESKFRVLRWVYTPATRKLWTSTLRMRATFEGRSQKKQEKKPNTNNGTLQDNEQDNDSIYYPSFSSVSQLFGGGMVINESSSDFDEHDERLNAAEDIWKSSMRDGCSELMGGLSFPSLLFHVPGQNTEDVMRMSKDYAASLQRHTSLSTSTINRHQKTFQRVFPLTRQGQGRDGSTRSFSTTCPRLATSSTPYQLLGVSPTASAADIKSQFYTIAKKLHPDKLDPNLTKKEQEQYLEKFRLVVKAYELLKNPRQREMYDKYCIGWEGTPDVPPRMHWSSPSQFRPTTQAEWEQWYMWSEMLRRRGPSWQHMAQNRSTSDHFYGHTKVTPEDAKRQREAAPLNHRIFFVLFFLGSIIATIQIDGAKQYSARDSSVAAQHTSMVARNLEQARMHARSEEGLLRQRLMLERAREIKKAKEHDQVPMLTS</sequence>
<reference evidence="4" key="1">
    <citation type="journal article" date="2017" name="Nucleic Acids Res.">
        <title>Proteogenomics produces comprehensive and highly accurate protein-coding gene annotation in a complete genome assembly of Malassezia sympodialis.</title>
        <authorList>
            <person name="Zhu Y."/>
            <person name="Engstroem P.G."/>
            <person name="Tellgren-Roth C."/>
            <person name="Baudo C.D."/>
            <person name="Kennell J.C."/>
            <person name="Sun S."/>
            <person name="Billmyre R.B."/>
            <person name="Schroeder M.S."/>
            <person name="Andersson A."/>
            <person name="Holm T."/>
            <person name="Sigurgeirsson B."/>
            <person name="Wu G."/>
            <person name="Sankaranarayanan S.R."/>
            <person name="Siddharthan R."/>
            <person name="Sanyal K."/>
            <person name="Lundeberg J."/>
            <person name="Nystedt B."/>
            <person name="Boekhout T."/>
            <person name="Dawson T.L. Jr."/>
            <person name="Heitman J."/>
            <person name="Scheynius A."/>
            <person name="Lehtioe J."/>
        </authorList>
    </citation>
    <scope>NUCLEOTIDE SEQUENCE [LARGE SCALE GENOMIC DNA]</scope>
    <source>
        <strain evidence="4">ATCC 42132</strain>
    </source>
</reference>
<evidence type="ECO:0000313" key="3">
    <source>
        <dbReference type="EMBL" id="SHO78780.1"/>
    </source>
</evidence>
<accession>A0A1M8A8K3</accession>
<dbReference type="InterPro" id="IPR018253">
    <property type="entry name" value="DnaJ_domain_CS"/>
</dbReference>
<dbReference type="Gene3D" id="1.10.287.110">
    <property type="entry name" value="DnaJ domain"/>
    <property type="match status" value="1"/>
</dbReference>
<dbReference type="InterPro" id="IPR050817">
    <property type="entry name" value="DjlA_DnaK_co-chaperone"/>
</dbReference>
<evidence type="ECO:0000256" key="1">
    <source>
        <dbReference type="SAM" id="MobiDB-lite"/>
    </source>
</evidence>
<dbReference type="SMART" id="SM00271">
    <property type="entry name" value="DnaJ"/>
    <property type="match status" value="1"/>
</dbReference>
<dbReference type="OrthoDB" id="445556at2759"/>
<protein>
    <submittedName>
        <fullName evidence="3">Similar to S.cerevisiae protein SEC63 (Essential subunit of Sec63 complex)</fullName>
    </submittedName>
</protein>
<proteinExistence type="predicted"/>
<organism evidence="3 4">
    <name type="scientific">Malassezia sympodialis (strain ATCC 42132)</name>
    <name type="common">Atopic eczema-associated yeast</name>
    <dbReference type="NCBI Taxonomy" id="1230383"/>
    <lineage>
        <taxon>Eukaryota</taxon>
        <taxon>Fungi</taxon>
        <taxon>Dikarya</taxon>
        <taxon>Basidiomycota</taxon>
        <taxon>Ustilaginomycotina</taxon>
        <taxon>Malasseziomycetes</taxon>
        <taxon>Malasseziales</taxon>
        <taxon>Malasseziaceae</taxon>
        <taxon>Malassezia</taxon>
    </lineage>
</organism>
<dbReference type="Pfam" id="PF00226">
    <property type="entry name" value="DnaJ"/>
    <property type="match status" value="1"/>
</dbReference>
<name>A0A1M8A8K3_MALS4</name>
<dbReference type="InterPro" id="IPR036869">
    <property type="entry name" value="J_dom_sf"/>
</dbReference>
<dbReference type="PROSITE" id="PS00636">
    <property type="entry name" value="DNAJ_1"/>
    <property type="match status" value="1"/>
</dbReference>
<evidence type="ECO:0000313" key="4">
    <source>
        <dbReference type="Proteomes" id="UP000186303"/>
    </source>
</evidence>
<gene>
    <name evidence="3" type="ORF">MSYG_3128</name>
</gene>
<dbReference type="VEuPathDB" id="FungiDB:MSYG_3128"/>
<evidence type="ECO:0000259" key="2">
    <source>
        <dbReference type="PROSITE" id="PS50076"/>
    </source>
</evidence>
<dbReference type="PRINTS" id="PR00625">
    <property type="entry name" value="JDOMAIN"/>
</dbReference>
<dbReference type="Proteomes" id="UP000186303">
    <property type="component" value="Chromosome 4"/>
</dbReference>
<dbReference type="PANTHER" id="PTHR24074">
    <property type="entry name" value="CO-CHAPERONE PROTEIN DJLA"/>
    <property type="match status" value="1"/>
</dbReference>
<feature type="compositionally biased region" description="Basic and acidic residues" evidence="1">
    <location>
        <begin position="40"/>
        <end position="51"/>
    </location>
</feature>
<dbReference type="PROSITE" id="PS50076">
    <property type="entry name" value="DNAJ_2"/>
    <property type="match status" value="1"/>
</dbReference>
<feature type="domain" description="J" evidence="2">
    <location>
        <begin position="200"/>
        <end position="271"/>
    </location>
</feature>